<evidence type="ECO:0000313" key="3">
    <source>
        <dbReference type="Proteomes" id="UP000321749"/>
    </source>
</evidence>
<dbReference type="AlphaFoldDB" id="A0AA87RK75"/>
<organism evidence="2 3">
    <name type="scientific">Agrococcus baldri</name>
    <dbReference type="NCBI Taxonomy" id="153730"/>
    <lineage>
        <taxon>Bacteria</taxon>
        <taxon>Bacillati</taxon>
        <taxon>Actinomycetota</taxon>
        <taxon>Actinomycetes</taxon>
        <taxon>Micrococcales</taxon>
        <taxon>Microbacteriaceae</taxon>
        <taxon>Agrococcus</taxon>
    </lineage>
</organism>
<evidence type="ECO:0000256" key="1">
    <source>
        <dbReference type="SAM" id="MobiDB-lite"/>
    </source>
</evidence>
<gene>
    <name evidence="2" type="ORF">ABA31_10130</name>
</gene>
<comment type="caution">
    <text evidence="2">The sequence shown here is derived from an EMBL/GenBank/DDBJ whole genome shotgun (WGS) entry which is preliminary data.</text>
</comment>
<dbReference type="Proteomes" id="UP000321749">
    <property type="component" value="Unassembled WGS sequence"/>
</dbReference>
<proteinExistence type="predicted"/>
<protein>
    <recommendedName>
        <fullName evidence="4">Transcriptional regulator, AbiEi antitoxin, Type IV TA system</fullName>
    </recommendedName>
</protein>
<evidence type="ECO:0000313" key="2">
    <source>
        <dbReference type="EMBL" id="GEK79662.1"/>
    </source>
</evidence>
<feature type="region of interest" description="Disordered" evidence="1">
    <location>
        <begin position="1"/>
        <end position="22"/>
    </location>
</feature>
<evidence type="ECO:0008006" key="4">
    <source>
        <dbReference type="Google" id="ProtNLM"/>
    </source>
</evidence>
<keyword evidence="3" id="KW-1185">Reference proteome</keyword>
<dbReference type="EMBL" id="BJUU01000004">
    <property type="protein sequence ID" value="GEK79662.1"/>
    <property type="molecule type" value="Genomic_DNA"/>
</dbReference>
<sequence>MRAAVRAKRDLVASSPGTRPERDARFSRLRRGIYVDAAVADDADRRAAYRLRIRAVHVARTRPIFARESALAEYDIPYGLEPPAVYTTGSRSTAKKKAGVVHAPAILDKTDVVSVGGLQVCSVAYALAEFARRSRAVDAVAAIDNALHRRLVTKEELFEALARQSPRGRAQGAWAIEFADARAESVGESWSRVRVFELGFAAPELQVRVTGPTGNRWRVDMRFNRPGRRPVYGEFDGKQKYGELAAQQGRRGTDALMQEKARDDELLFTGDPAHWVWDDVLHPERLERILTAYGIPRVRGPFAETQPAA</sequence>
<reference evidence="2 3" key="1">
    <citation type="submission" date="2019-07" db="EMBL/GenBank/DDBJ databases">
        <title>Whole genome shotgun sequence of Agrococcus baldri NBRC 103055.</title>
        <authorList>
            <person name="Hosoyama A."/>
            <person name="Uohara A."/>
            <person name="Ohji S."/>
            <person name="Ichikawa N."/>
        </authorList>
    </citation>
    <scope>NUCLEOTIDE SEQUENCE [LARGE SCALE GENOMIC DNA]</scope>
    <source>
        <strain evidence="2 3">NBRC 103055</strain>
    </source>
</reference>
<name>A0AA87RK75_9MICO</name>
<accession>A0AA87RK75</accession>